<feature type="signal peptide" evidence="1">
    <location>
        <begin position="1"/>
        <end position="20"/>
    </location>
</feature>
<evidence type="ECO:0000313" key="2">
    <source>
        <dbReference type="EMBL" id="GAA0223261.1"/>
    </source>
</evidence>
<dbReference type="Proteomes" id="UP001501476">
    <property type="component" value="Unassembled WGS sequence"/>
</dbReference>
<dbReference type="SUPFAM" id="SSF111364">
    <property type="entry name" value="Tsx-like channel"/>
    <property type="match status" value="1"/>
</dbReference>
<protein>
    <submittedName>
        <fullName evidence="2">Outer membrane protein OmpK</fullName>
    </submittedName>
</protein>
<dbReference type="InterPro" id="IPR036777">
    <property type="entry name" value="Channel_Tsx-like_sf"/>
</dbReference>
<sequence>MSHRCLYLIIFLLSSSISFAEDRPKWRASNIQFLYGNQYELGPSSRESITIEHASSWQFGESYFFTNVFNRSDTSTEFYAEFYPRLTWKALTARPLPLTLFDDISIVAGINAGNLPKSDPFKAYLLGAGVKFKTSVFDYLKLDVMAFKAEHLETTGIQVSPIWGMTFDIAQHRFLFKGFIDWQSAEATGGHASLLAQPQLLIDVGHYWQHDNQFYAGIEYSYWYNKFGLDGVIESVPQVMFLLPF</sequence>
<dbReference type="RefSeq" id="WP_286304655.1">
    <property type="nucleotide sequence ID" value="NZ_AP027741.1"/>
</dbReference>
<dbReference type="EMBL" id="BAAADG010000004">
    <property type="protein sequence ID" value="GAA0223261.1"/>
    <property type="molecule type" value="Genomic_DNA"/>
</dbReference>
<organism evidence="2 3">
    <name type="scientific">Methylophaga marina</name>
    <dbReference type="NCBI Taxonomy" id="45495"/>
    <lineage>
        <taxon>Bacteria</taxon>
        <taxon>Pseudomonadati</taxon>
        <taxon>Pseudomonadota</taxon>
        <taxon>Gammaproteobacteria</taxon>
        <taxon>Thiotrichales</taxon>
        <taxon>Piscirickettsiaceae</taxon>
        <taxon>Methylophaga</taxon>
    </lineage>
</organism>
<accession>A0ABP3D4Q4</accession>
<gene>
    <name evidence="2" type="ORF">GCM10008964_13580</name>
</gene>
<evidence type="ECO:0000256" key="1">
    <source>
        <dbReference type="SAM" id="SignalP"/>
    </source>
</evidence>
<proteinExistence type="predicted"/>
<keyword evidence="3" id="KW-1185">Reference proteome</keyword>
<dbReference type="Gene3D" id="2.40.230.20">
    <property type="entry name" value="Nucleoside-specific channel-forming protein, Tsx-like"/>
    <property type="match status" value="1"/>
</dbReference>
<feature type="chain" id="PRO_5045509270" evidence="1">
    <location>
        <begin position="21"/>
        <end position="245"/>
    </location>
</feature>
<reference evidence="3" key="1">
    <citation type="journal article" date="2019" name="Int. J. Syst. Evol. Microbiol.">
        <title>The Global Catalogue of Microorganisms (GCM) 10K type strain sequencing project: providing services to taxonomists for standard genome sequencing and annotation.</title>
        <authorList>
            <consortium name="The Broad Institute Genomics Platform"/>
            <consortium name="The Broad Institute Genome Sequencing Center for Infectious Disease"/>
            <person name="Wu L."/>
            <person name="Ma J."/>
        </authorList>
    </citation>
    <scope>NUCLEOTIDE SEQUENCE [LARGE SCALE GENOMIC DNA]</scope>
    <source>
        <strain evidence="3">JCM 6886</strain>
    </source>
</reference>
<comment type="caution">
    <text evidence="2">The sequence shown here is derived from an EMBL/GenBank/DDBJ whole genome shotgun (WGS) entry which is preliminary data.</text>
</comment>
<evidence type="ECO:0000313" key="3">
    <source>
        <dbReference type="Proteomes" id="UP001501476"/>
    </source>
</evidence>
<name>A0ABP3D4Q4_9GAMM</name>
<keyword evidence="1" id="KW-0732">Signal</keyword>